<comment type="caution">
    <text evidence="1">The sequence shown here is derived from an EMBL/GenBank/DDBJ whole genome shotgun (WGS) entry which is preliminary data.</text>
</comment>
<name>A0AAD9YVH5_COLKA</name>
<evidence type="ECO:0000313" key="1">
    <source>
        <dbReference type="EMBL" id="KAK2778529.1"/>
    </source>
</evidence>
<keyword evidence="2" id="KW-1185">Reference proteome</keyword>
<dbReference type="EMBL" id="VYYT01000011">
    <property type="protein sequence ID" value="KAK2778529.1"/>
    <property type="molecule type" value="Genomic_DNA"/>
</dbReference>
<gene>
    <name evidence="1" type="ORF">CKAH01_11774</name>
</gene>
<accession>A0AAD9YVH5</accession>
<evidence type="ECO:0000313" key="2">
    <source>
        <dbReference type="Proteomes" id="UP001281614"/>
    </source>
</evidence>
<organism evidence="1 2">
    <name type="scientific">Colletotrichum kahawae</name>
    <name type="common">Coffee berry disease fungus</name>
    <dbReference type="NCBI Taxonomy" id="34407"/>
    <lineage>
        <taxon>Eukaryota</taxon>
        <taxon>Fungi</taxon>
        <taxon>Dikarya</taxon>
        <taxon>Ascomycota</taxon>
        <taxon>Pezizomycotina</taxon>
        <taxon>Sordariomycetes</taxon>
        <taxon>Hypocreomycetidae</taxon>
        <taxon>Glomerellales</taxon>
        <taxon>Glomerellaceae</taxon>
        <taxon>Colletotrichum</taxon>
        <taxon>Colletotrichum gloeosporioides species complex</taxon>
    </lineage>
</organism>
<proteinExistence type="predicted"/>
<sequence>MESNEKPMLSKICSRCQQVLQATSGVINMDEVEYQTFEKFCDAAADGCLLCFQIRSTMIRWNVFDTMNESSWSPPTFDTFDGDAMGKCLVTQDPAGMNTELYWELFPLGGLFNVEVPSIDYSKLKRRRTLQEIVDPAEPDLGNCSGKAGDLGRALARDTYGPNLTFGF</sequence>
<protein>
    <submittedName>
        <fullName evidence="1">Uncharacterized protein</fullName>
    </submittedName>
</protein>
<dbReference type="Proteomes" id="UP001281614">
    <property type="component" value="Unassembled WGS sequence"/>
</dbReference>
<dbReference type="AlphaFoldDB" id="A0AAD9YVH5"/>
<reference evidence="1" key="1">
    <citation type="submission" date="2023-02" db="EMBL/GenBank/DDBJ databases">
        <title>Colletotrichum kahawae CIFC_Que2 genome sequencing and assembly.</title>
        <authorList>
            <person name="Baroncelli R."/>
        </authorList>
    </citation>
    <scope>NUCLEOTIDE SEQUENCE</scope>
    <source>
        <strain evidence="1">CIFC_Que2</strain>
    </source>
</reference>